<sequence>MQTLYQVQGISSDHPYNLRNLGERTGIGGTRVRRTGEASRENRTRPTTIQDYDNEFIGRLVNFYPAYEVEEFLEYHFSKTDFKPELWLKHLEYEIITNKVFDKKETENFKKLIIGWVSKRKEDIGVTLNKEFNIGNKYNIKWQDDQTNLIELVYALIESGVIKYNKKKDVVNAFSEFFNFKIPNPNQTLNAIKRRNSDNPTILLDKLKDGFINYLNKDE</sequence>
<organism evidence="1 2">
    <name type="scientific">Adhaeribacter rhizoryzae</name>
    <dbReference type="NCBI Taxonomy" id="2607907"/>
    <lineage>
        <taxon>Bacteria</taxon>
        <taxon>Pseudomonadati</taxon>
        <taxon>Bacteroidota</taxon>
        <taxon>Cytophagia</taxon>
        <taxon>Cytophagales</taxon>
        <taxon>Hymenobacteraceae</taxon>
        <taxon>Adhaeribacter</taxon>
    </lineage>
</organism>
<dbReference type="Pfam" id="PF09357">
    <property type="entry name" value="RteC"/>
    <property type="match status" value="1"/>
</dbReference>
<name>A0A5M6D4K8_9BACT</name>
<dbReference type="InterPro" id="IPR018534">
    <property type="entry name" value="Tet_reg_excision_RteC"/>
</dbReference>
<comment type="caution">
    <text evidence="1">The sequence shown here is derived from an EMBL/GenBank/DDBJ whole genome shotgun (WGS) entry which is preliminary data.</text>
</comment>
<accession>A0A5M6D4K8</accession>
<proteinExistence type="predicted"/>
<reference evidence="1 2" key="1">
    <citation type="submission" date="2019-09" db="EMBL/GenBank/DDBJ databases">
        <title>Genome sequence and assembly of Adhaeribacter sp.</title>
        <authorList>
            <person name="Chhetri G."/>
        </authorList>
    </citation>
    <scope>NUCLEOTIDE SEQUENCE [LARGE SCALE GENOMIC DNA]</scope>
    <source>
        <strain evidence="1 2">DK36</strain>
    </source>
</reference>
<dbReference type="AlphaFoldDB" id="A0A5M6D4K8"/>
<keyword evidence="2" id="KW-1185">Reference proteome</keyword>
<dbReference type="EMBL" id="VWSF01000017">
    <property type="protein sequence ID" value="KAA5542421.1"/>
    <property type="molecule type" value="Genomic_DNA"/>
</dbReference>
<gene>
    <name evidence="1" type="ORF">F0145_18395</name>
</gene>
<evidence type="ECO:0000313" key="1">
    <source>
        <dbReference type="EMBL" id="KAA5542421.1"/>
    </source>
</evidence>
<dbReference type="RefSeq" id="WP_150090662.1">
    <property type="nucleotide sequence ID" value="NZ_VWSF01000017.1"/>
</dbReference>
<dbReference type="Proteomes" id="UP000323426">
    <property type="component" value="Unassembled WGS sequence"/>
</dbReference>
<evidence type="ECO:0000313" key="2">
    <source>
        <dbReference type="Proteomes" id="UP000323426"/>
    </source>
</evidence>
<protein>
    <submittedName>
        <fullName evidence="1">Uncharacterized protein</fullName>
    </submittedName>
</protein>